<dbReference type="AlphaFoldDB" id="A0A9W9A5R7"/>
<accession>A0A9W9A5R7</accession>
<name>A0A9W9A5R7_9AGAR</name>
<gene>
    <name evidence="2" type="ORF">J3R30DRAFT_3706962</name>
</gene>
<evidence type="ECO:0000256" key="1">
    <source>
        <dbReference type="SAM" id="MobiDB-lite"/>
    </source>
</evidence>
<evidence type="ECO:0000313" key="2">
    <source>
        <dbReference type="EMBL" id="KAJ4475091.1"/>
    </source>
</evidence>
<dbReference type="Proteomes" id="UP001150266">
    <property type="component" value="Unassembled WGS sequence"/>
</dbReference>
<reference evidence="2" key="1">
    <citation type="submission" date="2022-08" db="EMBL/GenBank/DDBJ databases">
        <title>A Global Phylogenomic Analysis of the Shiitake Genus Lentinula.</title>
        <authorList>
            <consortium name="DOE Joint Genome Institute"/>
            <person name="Sierra-Patev S."/>
            <person name="Min B."/>
            <person name="Naranjo-Ortiz M."/>
            <person name="Looney B."/>
            <person name="Konkel Z."/>
            <person name="Slot J.C."/>
            <person name="Sakamoto Y."/>
            <person name="Steenwyk J.L."/>
            <person name="Rokas A."/>
            <person name="Carro J."/>
            <person name="Camarero S."/>
            <person name="Ferreira P."/>
            <person name="Molpeceres G."/>
            <person name="Ruiz-Duenas F.J."/>
            <person name="Serrano A."/>
            <person name="Henrissat B."/>
            <person name="Drula E."/>
            <person name="Hughes K.W."/>
            <person name="Mata J.L."/>
            <person name="Ishikawa N.K."/>
            <person name="Vargas-Isla R."/>
            <person name="Ushijima S."/>
            <person name="Smith C.A."/>
            <person name="Ahrendt S."/>
            <person name="Andreopoulos W."/>
            <person name="He G."/>
            <person name="Labutti K."/>
            <person name="Lipzen A."/>
            <person name="Ng V."/>
            <person name="Riley R."/>
            <person name="Sandor L."/>
            <person name="Barry K."/>
            <person name="Martinez A.T."/>
            <person name="Xiao Y."/>
            <person name="Gibbons J.G."/>
            <person name="Terashima K."/>
            <person name="Grigoriev I.V."/>
            <person name="Hibbett D.S."/>
        </authorList>
    </citation>
    <scope>NUCLEOTIDE SEQUENCE</scope>
    <source>
        <strain evidence="2">JLM2183</strain>
    </source>
</reference>
<sequence length="274" mass="29810">MATDVESEAAPLVANNGKGKGKAHDVTERTPLFASGSSISLRTEDSTPPAQRRRLVSIIVVLAWSYSSRASDMSPDDILHKALGIWVNVEGRIGLDAGAVVGINSDPGDGVLDKIWKSLGRWGVRNLDTVSVWTSTINVTTRSDPPIFLASVDIPGLQISLTVDPPTEHTWLQHMSIPVHIRATAKTSDLLHFAQESWRNGQVIVQTEMSTVDVRGGDLDTSNWKRRLHRQLANVETAFSLKVPELPGFPHPGRNAPIPPLADLVTLQSFQLAN</sequence>
<organism evidence="2 3">
    <name type="scientific">Lentinula aciculospora</name>
    <dbReference type="NCBI Taxonomy" id="153920"/>
    <lineage>
        <taxon>Eukaryota</taxon>
        <taxon>Fungi</taxon>
        <taxon>Dikarya</taxon>
        <taxon>Basidiomycota</taxon>
        <taxon>Agaricomycotina</taxon>
        <taxon>Agaricomycetes</taxon>
        <taxon>Agaricomycetidae</taxon>
        <taxon>Agaricales</taxon>
        <taxon>Marasmiineae</taxon>
        <taxon>Omphalotaceae</taxon>
        <taxon>Lentinula</taxon>
    </lineage>
</organism>
<feature type="non-terminal residue" evidence="2">
    <location>
        <position position="274"/>
    </location>
</feature>
<comment type="caution">
    <text evidence="2">The sequence shown here is derived from an EMBL/GenBank/DDBJ whole genome shotgun (WGS) entry which is preliminary data.</text>
</comment>
<dbReference type="EMBL" id="JAOTPV010000015">
    <property type="protein sequence ID" value="KAJ4475091.1"/>
    <property type="molecule type" value="Genomic_DNA"/>
</dbReference>
<evidence type="ECO:0000313" key="3">
    <source>
        <dbReference type="Proteomes" id="UP001150266"/>
    </source>
</evidence>
<dbReference type="OrthoDB" id="10039566at2759"/>
<keyword evidence="3" id="KW-1185">Reference proteome</keyword>
<protein>
    <submittedName>
        <fullName evidence="2">Uncharacterized protein</fullName>
    </submittedName>
</protein>
<feature type="region of interest" description="Disordered" evidence="1">
    <location>
        <begin position="1"/>
        <end position="27"/>
    </location>
</feature>
<proteinExistence type="predicted"/>